<dbReference type="PANTHER" id="PTHR22926:SF3">
    <property type="entry name" value="UNDECAPRENYL-PHOSPHATE ALPHA-N-ACETYLGLUCOSAMINYL 1-PHOSPHATE TRANSFERASE"/>
    <property type="match status" value="1"/>
</dbReference>
<protein>
    <recommendedName>
        <fullName evidence="9">Phospho-N-acetylmuramoyl-pentapeptide-transferase</fullName>
    </recommendedName>
</protein>
<keyword evidence="3" id="KW-0808">Transferase</keyword>
<proteinExistence type="predicted"/>
<dbReference type="GO" id="GO:0044038">
    <property type="term" value="P:cell wall macromolecule biosynthetic process"/>
    <property type="evidence" value="ECO:0007669"/>
    <property type="project" value="TreeGrafter"/>
</dbReference>
<keyword evidence="6 7" id="KW-0472">Membrane</keyword>
<dbReference type="GO" id="GO:0009103">
    <property type="term" value="P:lipopolysaccharide biosynthetic process"/>
    <property type="evidence" value="ECO:0007669"/>
    <property type="project" value="TreeGrafter"/>
</dbReference>
<organism evidence="8">
    <name type="scientific">marine sediment metagenome</name>
    <dbReference type="NCBI Taxonomy" id="412755"/>
    <lineage>
        <taxon>unclassified sequences</taxon>
        <taxon>metagenomes</taxon>
        <taxon>ecological metagenomes</taxon>
    </lineage>
</organism>
<evidence type="ECO:0000256" key="6">
    <source>
        <dbReference type="ARBA" id="ARBA00023136"/>
    </source>
</evidence>
<evidence type="ECO:0000256" key="7">
    <source>
        <dbReference type="SAM" id="Phobius"/>
    </source>
</evidence>
<gene>
    <name evidence="8" type="ORF">S01H4_42388</name>
</gene>
<evidence type="ECO:0000256" key="1">
    <source>
        <dbReference type="ARBA" id="ARBA00004651"/>
    </source>
</evidence>
<dbReference type="GO" id="GO:0005886">
    <property type="term" value="C:plasma membrane"/>
    <property type="evidence" value="ECO:0007669"/>
    <property type="project" value="UniProtKB-SubCell"/>
</dbReference>
<dbReference type="GO" id="GO:0016780">
    <property type="term" value="F:phosphotransferase activity, for other substituted phosphate groups"/>
    <property type="evidence" value="ECO:0007669"/>
    <property type="project" value="InterPro"/>
</dbReference>
<keyword evidence="2" id="KW-1003">Cell membrane</keyword>
<evidence type="ECO:0008006" key="9">
    <source>
        <dbReference type="Google" id="ProtNLM"/>
    </source>
</evidence>
<feature type="transmembrane region" description="Helical" evidence="7">
    <location>
        <begin position="37"/>
        <end position="56"/>
    </location>
</feature>
<reference evidence="8" key="1">
    <citation type="journal article" date="2014" name="Front. Microbiol.">
        <title>High frequency of phylogenetically diverse reductive dehalogenase-homologous genes in deep subseafloor sedimentary metagenomes.</title>
        <authorList>
            <person name="Kawai M."/>
            <person name="Futagami T."/>
            <person name="Toyoda A."/>
            <person name="Takaki Y."/>
            <person name="Nishi S."/>
            <person name="Hori S."/>
            <person name="Arai W."/>
            <person name="Tsubouchi T."/>
            <person name="Morono Y."/>
            <person name="Uchiyama I."/>
            <person name="Ito T."/>
            <person name="Fujiyama A."/>
            <person name="Inagaki F."/>
            <person name="Takami H."/>
        </authorList>
    </citation>
    <scope>NUCLEOTIDE SEQUENCE</scope>
    <source>
        <strain evidence="8">Expedition CK06-06</strain>
    </source>
</reference>
<dbReference type="GO" id="GO:0071555">
    <property type="term" value="P:cell wall organization"/>
    <property type="evidence" value="ECO:0007669"/>
    <property type="project" value="TreeGrafter"/>
</dbReference>
<dbReference type="Pfam" id="PF00953">
    <property type="entry name" value="Glycos_transf_4"/>
    <property type="match status" value="1"/>
</dbReference>
<dbReference type="EMBL" id="BART01023271">
    <property type="protein sequence ID" value="GAH05001.1"/>
    <property type="molecule type" value="Genomic_DNA"/>
</dbReference>
<comment type="caution">
    <text evidence="8">The sequence shown here is derived from an EMBL/GenBank/DDBJ whole genome shotgun (WGS) entry which is preliminary data.</text>
</comment>
<comment type="subcellular location">
    <subcellularLocation>
        <location evidence="1">Cell membrane</location>
        <topology evidence="1">Multi-pass membrane protein</topology>
    </subcellularLocation>
</comment>
<feature type="transmembrane region" description="Helical" evidence="7">
    <location>
        <begin position="6"/>
        <end position="25"/>
    </location>
</feature>
<evidence type="ECO:0000256" key="5">
    <source>
        <dbReference type="ARBA" id="ARBA00022989"/>
    </source>
</evidence>
<dbReference type="InterPro" id="IPR000715">
    <property type="entry name" value="Glycosyl_transferase_4"/>
</dbReference>
<evidence type="ECO:0000256" key="2">
    <source>
        <dbReference type="ARBA" id="ARBA00022475"/>
    </source>
</evidence>
<evidence type="ECO:0000313" key="8">
    <source>
        <dbReference type="EMBL" id="GAH05001.1"/>
    </source>
</evidence>
<sequence>MNWLDGIDGLSGGVAFIAAVTIFILSLKPEVNQPPVGIISLALAGSILGFLIFNFYPAKILAGTSGAMFMGFSLA</sequence>
<evidence type="ECO:0000256" key="4">
    <source>
        <dbReference type="ARBA" id="ARBA00022692"/>
    </source>
</evidence>
<feature type="non-terminal residue" evidence="8">
    <location>
        <position position="75"/>
    </location>
</feature>
<dbReference type="AlphaFoldDB" id="X1CA64"/>
<keyword evidence="5 7" id="KW-1133">Transmembrane helix</keyword>
<accession>X1CA64</accession>
<evidence type="ECO:0000256" key="3">
    <source>
        <dbReference type="ARBA" id="ARBA00022679"/>
    </source>
</evidence>
<dbReference type="PANTHER" id="PTHR22926">
    <property type="entry name" value="PHOSPHO-N-ACETYLMURAMOYL-PENTAPEPTIDE-TRANSFERASE"/>
    <property type="match status" value="1"/>
</dbReference>
<keyword evidence="4 7" id="KW-0812">Transmembrane</keyword>
<name>X1CA64_9ZZZZ</name>